<dbReference type="GeneTree" id="ENSGT00940000157263"/>
<dbReference type="GO" id="GO:0005283">
    <property type="term" value="F:amino acid:sodium symporter activity"/>
    <property type="evidence" value="ECO:0007669"/>
    <property type="project" value="InterPro"/>
</dbReference>
<name>A0AAX7V8V7_ASTCA</name>
<sequence>MEEKQFAGILNGAVPGEPVKKDENSRRGNWGNQIEFVLTSVGYAVGLGNVWRFPYLCYRNGGGAFMLPYFIMLVFCGIPLFFLELSFGQFASLGCLGVWKISPMFKGVGYGMMVVSTYIGIYYNVVICIAFYYFFLSMTNLLPWTYCNNPWNTPDCSGVVSSYQLNASLANATSSLVAGVSEVVNRTKRTSPSEEYWKHYVLNISDDIGNFGEVRLPILGCLAVSWAVVFLCLIRGVKSSGKVVYFTATFPYVVLTILFIRGITLDGAINGIKYYLTPQWQKVLDAKVWGDAASQIFYSLGCAWGGLITMASYNKFHNNCFRDSIIISITNCATSVYAGFVIFSILGFMAHHLNVPVSEVADHGPGLAFVAYPEALTLLPISPLWSLLFFFMLILLGLGTQVRARNCSAGIYWLLLMDNYAASFSLVIISCIMCICIMYIYGHRNYFKDVEMMLGFPPPLFFKVCWRFISPVIISFILIFTVIQYKPITYNDYVYPGWSLAIGFAMALSSVVCIPIYALYKISKSPGATFREVHSIVQYKRLNFPLKHLNKFSKKSTC</sequence>
<feature type="transmembrane region" description="Helical" evidence="15">
    <location>
        <begin position="108"/>
        <end position="135"/>
    </location>
</feature>
<comment type="similarity">
    <text evidence="2">Belongs to the sodium:neurotransmitter symporter (SNF) (TC 2.A.22) family. SLC6A9 subfamily.</text>
</comment>
<keyword evidence="6" id="KW-0532">Neurotransmitter transport</keyword>
<dbReference type="GO" id="GO:0046872">
    <property type="term" value="F:metal ion binding"/>
    <property type="evidence" value="ECO:0007669"/>
    <property type="project" value="UniProtKB-KW"/>
</dbReference>
<feature type="binding site" evidence="12">
    <location>
        <position position="49"/>
    </location>
    <ligand>
        <name>Na(+)</name>
        <dbReference type="ChEBI" id="CHEBI:29101"/>
        <label>2</label>
    </ligand>
</feature>
<evidence type="ECO:0000256" key="6">
    <source>
        <dbReference type="ARBA" id="ARBA00022775"/>
    </source>
</evidence>
<keyword evidence="8" id="KW-0029">Amino-acid transport</keyword>
<keyword evidence="12" id="KW-0479">Metal-binding</keyword>
<evidence type="ECO:0000256" key="12">
    <source>
        <dbReference type="PIRSR" id="PIRSR600175-1"/>
    </source>
</evidence>
<feature type="disulfide bond" evidence="13">
    <location>
        <begin position="147"/>
        <end position="156"/>
    </location>
</feature>
<feature type="binding site" evidence="12">
    <location>
        <position position="396"/>
    </location>
    <ligand>
        <name>Na(+)</name>
        <dbReference type="ChEBI" id="CHEBI:29101"/>
        <label>1</label>
    </ligand>
</feature>
<keyword evidence="7 14" id="KW-0769">Symport</keyword>
<evidence type="ECO:0000313" key="17">
    <source>
        <dbReference type="Proteomes" id="UP000265100"/>
    </source>
</evidence>
<dbReference type="PROSITE" id="PS50267">
    <property type="entry name" value="NA_NEUROTRAN_SYMP_3"/>
    <property type="match status" value="1"/>
</dbReference>
<dbReference type="Pfam" id="PF00209">
    <property type="entry name" value="SNF"/>
    <property type="match status" value="2"/>
</dbReference>
<feature type="binding site" evidence="12">
    <location>
        <position position="45"/>
    </location>
    <ligand>
        <name>Na(+)</name>
        <dbReference type="ChEBI" id="CHEBI:29101"/>
        <label>1</label>
    </ligand>
</feature>
<feature type="transmembrane region" description="Helical" evidence="15">
    <location>
        <begin position="36"/>
        <end position="54"/>
    </location>
</feature>
<keyword evidence="12" id="KW-0915">Sodium</keyword>
<dbReference type="GO" id="GO:0005886">
    <property type="term" value="C:plasma membrane"/>
    <property type="evidence" value="ECO:0007669"/>
    <property type="project" value="UniProtKB-SubCell"/>
</dbReference>
<gene>
    <name evidence="16" type="primary">SLC6A9</name>
</gene>
<evidence type="ECO:0000256" key="2">
    <source>
        <dbReference type="ARBA" id="ARBA00010056"/>
    </source>
</evidence>
<keyword evidence="4" id="KW-1003">Cell membrane</keyword>
<evidence type="ECO:0000256" key="5">
    <source>
        <dbReference type="ARBA" id="ARBA00022692"/>
    </source>
</evidence>
<dbReference type="GO" id="GO:0006836">
    <property type="term" value="P:neurotransmitter transport"/>
    <property type="evidence" value="ECO:0007669"/>
    <property type="project" value="UniProtKB-KW"/>
</dbReference>
<dbReference type="PANTHER" id="PTHR11616:SF263">
    <property type="entry name" value="SODIUM- AND CHLORIDE-DEPENDENT GLYCINE TRANSPORTER 1"/>
    <property type="match status" value="1"/>
</dbReference>
<dbReference type="PANTHER" id="PTHR11616">
    <property type="entry name" value="SODIUM/CHLORIDE DEPENDENT TRANSPORTER"/>
    <property type="match status" value="1"/>
</dbReference>
<dbReference type="InterPro" id="IPR037272">
    <property type="entry name" value="SNS_sf"/>
</dbReference>
<feature type="transmembrane region" description="Helical" evidence="15">
    <location>
        <begin position="216"/>
        <end position="234"/>
    </location>
</feature>
<dbReference type="PROSITE" id="PS00754">
    <property type="entry name" value="NA_NEUROTRAN_SYMP_2"/>
    <property type="match status" value="1"/>
</dbReference>
<feature type="transmembrane region" description="Helical" evidence="15">
    <location>
        <begin position="375"/>
        <end position="399"/>
    </location>
</feature>
<proteinExistence type="inferred from homology"/>
<feature type="transmembrane region" description="Helical" evidence="15">
    <location>
        <begin position="296"/>
        <end position="313"/>
    </location>
</feature>
<keyword evidence="17" id="KW-1185">Reference proteome</keyword>
<evidence type="ECO:0000256" key="4">
    <source>
        <dbReference type="ARBA" id="ARBA00022475"/>
    </source>
</evidence>
<feature type="transmembrane region" description="Helical" evidence="15">
    <location>
        <begin position="243"/>
        <end position="263"/>
    </location>
</feature>
<dbReference type="AlphaFoldDB" id="A0AAX7V8V7"/>
<feature type="binding site" evidence="12">
    <location>
        <position position="331"/>
    </location>
    <ligand>
        <name>Na(+)</name>
        <dbReference type="ChEBI" id="CHEBI:29101"/>
        <label>1</label>
    </ligand>
</feature>
<keyword evidence="10 15" id="KW-0472">Membrane</keyword>
<feature type="binding site" evidence="12">
    <location>
        <position position="299"/>
    </location>
    <ligand>
        <name>Na(+)</name>
        <dbReference type="ChEBI" id="CHEBI:29101"/>
        <label>1</label>
    </ligand>
</feature>
<feature type="transmembrane region" description="Helical" evidence="15">
    <location>
        <begin position="495"/>
        <end position="520"/>
    </location>
</feature>
<organism evidence="16 17">
    <name type="scientific">Astatotilapia calliptera</name>
    <name type="common">Eastern happy</name>
    <name type="synonym">Chromis callipterus</name>
    <dbReference type="NCBI Taxonomy" id="8154"/>
    <lineage>
        <taxon>Eukaryota</taxon>
        <taxon>Metazoa</taxon>
        <taxon>Chordata</taxon>
        <taxon>Craniata</taxon>
        <taxon>Vertebrata</taxon>
        <taxon>Euteleostomi</taxon>
        <taxon>Actinopterygii</taxon>
        <taxon>Neopterygii</taxon>
        <taxon>Teleostei</taxon>
        <taxon>Neoteleostei</taxon>
        <taxon>Acanthomorphata</taxon>
        <taxon>Ovalentaria</taxon>
        <taxon>Cichlomorphae</taxon>
        <taxon>Cichliformes</taxon>
        <taxon>Cichlidae</taxon>
        <taxon>African cichlids</taxon>
        <taxon>Pseudocrenilabrinae</taxon>
        <taxon>Haplochromini</taxon>
        <taxon>Astatotilapia</taxon>
    </lineage>
</organism>
<dbReference type="PROSITE" id="PS00610">
    <property type="entry name" value="NA_NEUROTRAN_SYMP_1"/>
    <property type="match status" value="1"/>
</dbReference>
<evidence type="ECO:0000313" key="16">
    <source>
        <dbReference type="Ensembl" id="ENSACLP00000077487.1"/>
    </source>
</evidence>
<reference evidence="16" key="3">
    <citation type="submission" date="2025-08" db="UniProtKB">
        <authorList>
            <consortium name="Ensembl"/>
        </authorList>
    </citation>
    <scope>IDENTIFICATION</scope>
</reference>
<evidence type="ECO:0000256" key="9">
    <source>
        <dbReference type="ARBA" id="ARBA00022989"/>
    </source>
</evidence>
<feature type="binding site" evidence="12">
    <location>
        <position position="44"/>
    </location>
    <ligand>
        <name>Na(+)</name>
        <dbReference type="ChEBI" id="CHEBI:29101"/>
        <label>2</label>
    </ligand>
</feature>
<protein>
    <recommendedName>
        <fullName evidence="14">Transporter</fullName>
    </recommendedName>
</protein>
<evidence type="ECO:0000256" key="3">
    <source>
        <dbReference type="ARBA" id="ARBA00022448"/>
    </source>
</evidence>
<feature type="transmembrane region" description="Helical" evidence="15">
    <location>
        <begin position="420"/>
        <end position="441"/>
    </location>
</feature>
<dbReference type="PRINTS" id="PR00176">
    <property type="entry name" value="NANEUSMPORT"/>
</dbReference>
<evidence type="ECO:0000256" key="7">
    <source>
        <dbReference type="ARBA" id="ARBA00022847"/>
    </source>
</evidence>
<evidence type="ECO:0000256" key="11">
    <source>
        <dbReference type="ARBA" id="ARBA00049241"/>
    </source>
</evidence>
<comment type="subcellular location">
    <subcellularLocation>
        <location evidence="1">Cell membrane</location>
        <topology evidence="1">Multi-pass membrane protein</topology>
    </subcellularLocation>
</comment>
<dbReference type="Proteomes" id="UP000265100">
    <property type="component" value="Chromosome 18"/>
</dbReference>
<keyword evidence="3 14" id="KW-0813">Transport</keyword>
<dbReference type="GO" id="GO:0089718">
    <property type="term" value="P:amino acid import across plasma membrane"/>
    <property type="evidence" value="ECO:0007669"/>
    <property type="project" value="TreeGrafter"/>
</dbReference>
<evidence type="ECO:0000256" key="14">
    <source>
        <dbReference type="RuleBase" id="RU003732"/>
    </source>
</evidence>
<dbReference type="PRINTS" id="PR01204">
    <property type="entry name" value="GLY1TRNSPORT"/>
</dbReference>
<accession>A0AAX7V8V7</accession>
<comment type="catalytic activity">
    <reaction evidence="11">
        <text>glycine(out) + chloride(out) + 2 Na(+)(out) = glycine(in) + chloride(in) + 2 Na(+)(in)</text>
        <dbReference type="Rhea" id="RHEA:70691"/>
        <dbReference type="ChEBI" id="CHEBI:17996"/>
        <dbReference type="ChEBI" id="CHEBI:29101"/>
        <dbReference type="ChEBI" id="CHEBI:57305"/>
    </reaction>
</comment>
<dbReference type="InterPro" id="IPR003028">
    <property type="entry name" value="Na/ntran_symport_glycine_GLY1"/>
</dbReference>
<feature type="transmembrane region" description="Helical" evidence="15">
    <location>
        <begin position="461"/>
        <end position="483"/>
    </location>
</feature>
<reference evidence="17" key="2">
    <citation type="submission" date="2023-03" db="EMBL/GenBank/DDBJ databases">
        <authorList>
            <consortium name="Wellcome Sanger Institute Data Sharing"/>
        </authorList>
    </citation>
    <scope>NUCLEOTIDE SEQUENCE [LARGE SCALE GENOMIC DNA]</scope>
</reference>
<keyword evidence="13" id="KW-1015">Disulfide bond</keyword>
<feature type="transmembrane region" description="Helical" evidence="15">
    <location>
        <begin position="325"/>
        <end position="350"/>
    </location>
</feature>
<feature type="transmembrane region" description="Helical" evidence="15">
    <location>
        <begin position="66"/>
        <end position="87"/>
    </location>
</feature>
<keyword evidence="9 15" id="KW-1133">Transmembrane helix</keyword>
<evidence type="ECO:0000256" key="10">
    <source>
        <dbReference type="ARBA" id="ARBA00023136"/>
    </source>
</evidence>
<evidence type="ECO:0000256" key="13">
    <source>
        <dbReference type="PIRSR" id="PIRSR600175-2"/>
    </source>
</evidence>
<reference evidence="16" key="4">
    <citation type="submission" date="2025-09" db="UniProtKB">
        <authorList>
            <consortium name="Ensembl"/>
        </authorList>
    </citation>
    <scope>IDENTIFICATION</scope>
</reference>
<dbReference type="SUPFAM" id="SSF161070">
    <property type="entry name" value="SNF-like"/>
    <property type="match status" value="1"/>
</dbReference>
<evidence type="ECO:0000256" key="8">
    <source>
        <dbReference type="ARBA" id="ARBA00022970"/>
    </source>
</evidence>
<evidence type="ECO:0000256" key="1">
    <source>
        <dbReference type="ARBA" id="ARBA00004651"/>
    </source>
</evidence>
<evidence type="ECO:0000256" key="15">
    <source>
        <dbReference type="SAM" id="Phobius"/>
    </source>
</evidence>
<feature type="binding site" evidence="12">
    <location>
        <position position="42"/>
    </location>
    <ligand>
        <name>Na(+)</name>
        <dbReference type="ChEBI" id="CHEBI:29101"/>
        <label>1</label>
    </ligand>
</feature>
<dbReference type="Ensembl" id="ENSACLT00000094634.1">
    <property type="protein sequence ID" value="ENSACLP00000077487.1"/>
    <property type="gene ID" value="ENSACLG00000021317.2"/>
</dbReference>
<dbReference type="InterPro" id="IPR000175">
    <property type="entry name" value="Na/ntran_symport"/>
</dbReference>
<keyword evidence="5 14" id="KW-0812">Transmembrane</keyword>
<reference evidence="16 17" key="1">
    <citation type="submission" date="2018-05" db="EMBL/GenBank/DDBJ databases">
        <authorList>
            <person name="Datahose"/>
        </authorList>
    </citation>
    <scope>NUCLEOTIDE SEQUENCE</scope>
</reference>